<gene>
    <name evidence="2" type="ORF">DLJ74_08345</name>
</gene>
<comment type="caution">
    <text evidence="2">The sequence shown here is derived from an EMBL/GenBank/DDBJ whole genome shotgun (WGS) entry which is preliminary data.</text>
</comment>
<keyword evidence="1" id="KW-0472">Membrane</keyword>
<keyword evidence="3" id="KW-1185">Reference proteome</keyword>
<keyword evidence="1" id="KW-0812">Transmembrane</keyword>
<dbReference type="AlphaFoldDB" id="A0A317KYF8"/>
<organism evidence="2 3">
    <name type="scientific">Gracilibacillus dipsosauri</name>
    <dbReference type="NCBI Taxonomy" id="178340"/>
    <lineage>
        <taxon>Bacteria</taxon>
        <taxon>Bacillati</taxon>
        <taxon>Bacillota</taxon>
        <taxon>Bacilli</taxon>
        <taxon>Bacillales</taxon>
        <taxon>Bacillaceae</taxon>
        <taxon>Gracilibacillus</taxon>
    </lineage>
</organism>
<dbReference type="Pfam" id="PF16935">
    <property type="entry name" value="Hol_Tox"/>
    <property type="match status" value="1"/>
</dbReference>
<keyword evidence="1" id="KW-1133">Transmembrane helix</keyword>
<feature type="transmembrane region" description="Helical" evidence="1">
    <location>
        <begin position="6"/>
        <end position="30"/>
    </location>
</feature>
<evidence type="ECO:0000313" key="3">
    <source>
        <dbReference type="Proteomes" id="UP000245624"/>
    </source>
</evidence>
<proteinExistence type="predicted"/>
<dbReference type="InterPro" id="IPR031616">
    <property type="entry name" value="BsrE-like"/>
</dbReference>
<evidence type="ECO:0000256" key="1">
    <source>
        <dbReference type="SAM" id="Phobius"/>
    </source>
</evidence>
<name>A0A317KYF8_9BACI</name>
<accession>A0A317KYF8</accession>
<protein>
    <recommendedName>
        <fullName evidence="4">Holin-like toxin</fullName>
    </recommendedName>
</protein>
<sequence length="33" mass="3681">MPMSMYESFMVLSGFGTFLIALLALIVTLINKK</sequence>
<dbReference type="EMBL" id="QGTD01000008">
    <property type="protein sequence ID" value="PWU68445.1"/>
    <property type="molecule type" value="Genomic_DNA"/>
</dbReference>
<evidence type="ECO:0008006" key="4">
    <source>
        <dbReference type="Google" id="ProtNLM"/>
    </source>
</evidence>
<reference evidence="2 3" key="1">
    <citation type="submission" date="2018-05" db="EMBL/GenBank/DDBJ databases">
        <title>Genomic analysis of Gracilibacillus dipsosauri DD1 reveals novel features of a salt-tolerant amylase.</title>
        <authorList>
            <person name="Deutch C.E."/>
            <person name="Yang S."/>
        </authorList>
    </citation>
    <scope>NUCLEOTIDE SEQUENCE [LARGE SCALE GENOMIC DNA]</scope>
    <source>
        <strain evidence="2 3">DD1</strain>
    </source>
</reference>
<dbReference type="Proteomes" id="UP000245624">
    <property type="component" value="Unassembled WGS sequence"/>
</dbReference>
<evidence type="ECO:0000313" key="2">
    <source>
        <dbReference type="EMBL" id="PWU68445.1"/>
    </source>
</evidence>